<dbReference type="AlphaFoldDB" id="A0A5Q3QE24"/>
<dbReference type="EMBL" id="CP045929">
    <property type="protein sequence ID" value="QGK72180.1"/>
    <property type="molecule type" value="Genomic_DNA"/>
</dbReference>
<organism evidence="5 6">
    <name type="scientific">Allosaccharopolyspora coralli</name>
    <dbReference type="NCBI Taxonomy" id="2665642"/>
    <lineage>
        <taxon>Bacteria</taxon>
        <taxon>Bacillati</taxon>
        <taxon>Actinomycetota</taxon>
        <taxon>Actinomycetes</taxon>
        <taxon>Pseudonocardiales</taxon>
        <taxon>Pseudonocardiaceae</taxon>
        <taxon>Allosaccharopolyspora</taxon>
    </lineage>
</organism>
<dbReference type="KEGG" id="sace:GIY23_09810"/>
<comment type="similarity">
    <text evidence="1">Belongs to the GPN-loop GTPase family.</text>
</comment>
<dbReference type="Proteomes" id="UP000371041">
    <property type="component" value="Chromosome"/>
</dbReference>
<protein>
    <submittedName>
        <fullName evidence="5">ATP-binding protein</fullName>
    </submittedName>
</protein>
<proteinExistence type="inferred from homology"/>
<dbReference type="Gene3D" id="3.40.50.300">
    <property type="entry name" value="P-loop containing nucleotide triphosphate hydrolases"/>
    <property type="match status" value="1"/>
</dbReference>
<dbReference type="InterPro" id="IPR027417">
    <property type="entry name" value="P-loop_NTPase"/>
</dbReference>
<sequence>MLSAKIVVAGGFGVGKTTFVSSVSEIPPLNTEAWMTEAGEGIDHPAPDGQKTTTTVAMDFGRVELHSDLMLYLFGTPGQSRFWFLWDDLARGALGAVILVDTRRIQESFAAINYFERDSDLPFVVALNLFEGELTHDLDEVREALALSPDVPLTTCDARDTISTVDTLRSLVTHTMRLSVSQSAV</sequence>
<evidence type="ECO:0000256" key="3">
    <source>
        <dbReference type="ARBA" id="ARBA00022801"/>
    </source>
</evidence>
<keyword evidence="6" id="KW-1185">Reference proteome</keyword>
<accession>A0A5Q3QE24</accession>
<evidence type="ECO:0000256" key="1">
    <source>
        <dbReference type="ARBA" id="ARBA00005290"/>
    </source>
</evidence>
<dbReference type="GO" id="GO:0005524">
    <property type="term" value="F:ATP binding"/>
    <property type="evidence" value="ECO:0007669"/>
    <property type="project" value="UniProtKB-KW"/>
</dbReference>
<dbReference type="SUPFAM" id="SSF52540">
    <property type="entry name" value="P-loop containing nucleoside triphosphate hydrolases"/>
    <property type="match status" value="1"/>
</dbReference>
<dbReference type="PANTHER" id="PTHR42708:SF1">
    <property type="entry name" value="GLIDING MOTILITY PROTEIN MGLA"/>
    <property type="match status" value="1"/>
</dbReference>
<dbReference type="Pfam" id="PF03029">
    <property type="entry name" value="ATP_bind_1"/>
    <property type="match status" value="1"/>
</dbReference>
<dbReference type="InterPro" id="IPR052705">
    <property type="entry name" value="Gliding_Motility_GTPase"/>
</dbReference>
<evidence type="ECO:0000313" key="6">
    <source>
        <dbReference type="Proteomes" id="UP000371041"/>
    </source>
</evidence>
<keyword evidence="2" id="KW-0547">Nucleotide-binding</keyword>
<keyword evidence="4" id="KW-0342">GTP-binding</keyword>
<dbReference type="CDD" id="cd00882">
    <property type="entry name" value="Ras_like_GTPase"/>
    <property type="match status" value="1"/>
</dbReference>
<evidence type="ECO:0000313" key="5">
    <source>
        <dbReference type="EMBL" id="QGK72180.1"/>
    </source>
</evidence>
<dbReference type="GO" id="GO:0016787">
    <property type="term" value="F:hydrolase activity"/>
    <property type="evidence" value="ECO:0007669"/>
    <property type="project" value="UniProtKB-KW"/>
</dbReference>
<name>A0A5Q3QE24_9PSEU</name>
<keyword evidence="5" id="KW-0067">ATP-binding</keyword>
<dbReference type="InterPro" id="IPR004130">
    <property type="entry name" value="Gpn"/>
</dbReference>
<evidence type="ECO:0000256" key="4">
    <source>
        <dbReference type="ARBA" id="ARBA00023134"/>
    </source>
</evidence>
<dbReference type="GO" id="GO:0005525">
    <property type="term" value="F:GTP binding"/>
    <property type="evidence" value="ECO:0007669"/>
    <property type="project" value="UniProtKB-KW"/>
</dbReference>
<dbReference type="PANTHER" id="PTHR42708">
    <property type="entry name" value="ATP/GTP-BINDING PROTEIN-RELATED"/>
    <property type="match status" value="1"/>
</dbReference>
<keyword evidence="3" id="KW-0378">Hydrolase</keyword>
<reference evidence="6" key="1">
    <citation type="submission" date="2019-11" db="EMBL/GenBank/DDBJ databases">
        <title>The complete genome sequence of Saccharopolyspora sp. E2A.</title>
        <authorList>
            <person name="Zhang G."/>
        </authorList>
    </citation>
    <scope>NUCLEOTIDE SEQUENCE [LARGE SCALE GENOMIC DNA]</scope>
    <source>
        <strain evidence="6">E2A</strain>
    </source>
</reference>
<gene>
    <name evidence="5" type="ORF">GIY23_09810</name>
</gene>
<evidence type="ECO:0000256" key="2">
    <source>
        <dbReference type="ARBA" id="ARBA00022741"/>
    </source>
</evidence>